<protein>
    <submittedName>
        <fullName evidence="1">Uncharacterized protein</fullName>
    </submittedName>
</protein>
<evidence type="ECO:0000313" key="1">
    <source>
        <dbReference type="EMBL" id="QJA56522.1"/>
    </source>
</evidence>
<gene>
    <name evidence="1" type="ORF">MM415B01829_0005</name>
</gene>
<dbReference type="AlphaFoldDB" id="A0A6M3IJD0"/>
<reference evidence="1" key="1">
    <citation type="submission" date="2020-03" db="EMBL/GenBank/DDBJ databases">
        <title>The deep terrestrial virosphere.</title>
        <authorList>
            <person name="Holmfeldt K."/>
            <person name="Nilsson E."/>
            <person name="Simone D."/>
            <person name="Lopez-Fernandez M."/>
            <person name="Wu X."/>
            <person name="de Brujin I."/>
            <person name="Lundin D."/>
            <person name="Andersson A."/>
            <person name="Bertilsson S."/>
            <person name="Dopson M."/>
        </authorList>
    </citation>
    <scope>NUCLEOTIDE SEQUENCE</scope>
    <source>
        <strain evidence="1">MM415B01829</strain>
    </source>
</reference>
<organism evidence="1">
    <name type="scientific">viral metagenome</name>
    <dbReference type="NCBI Taxonomy" id="1070528"/>
    <lineage>
        <taxon>unclassified sequences</taxon>
        <taxon>metagenomes</taxon>
        <taxon>organismal metagenomes</taxon>
    </lineage>
</organism>
<name>A0A6M3IJD0_9ZZZZ</name>
<proteinExistence type="predicted"/>
<sequence>MKFTSEKKKPKEVLITIDKFHKGSNKLVEDARMSPEYAVESVNQMQVQDGLWKTKWGSQYYGATHSDTIDGAAEFVKSDASTELITITDGVVYKSTDGGDLTQVTGATFTADLQCYFMQIAGYLYIANGTDPLTRYDGSTLSRYTELAAPANLAGSLVASGLSSGSYKYYAEVTALNSVGETVGSTEASITCNKERDVWVAATDKGIYWGWDAVATATRYQLYISTESGDQELLANITAGTTSFIDDGSLDINPYIIPPLSNTTAAPKFKSMCISNNRIWATNDEDSLYTVYFSGTGQFIGNFSDFYGGGWINLEKGGRELPIAVKHYQSGSGAGRATVLCRTPDGKGAVWQLEISTATVGDTSFSIPSATKVVGSFGTESLNGVVATNNDIAFPNRKGWFTLGPEKNYYGILRTNERSSIIRNYWRSLVTSSIDDIAAYYYDAKIFIAVPTGTSGNDRIIIYDTERTNWAVDWTNAVKQFLEYTDTAGNSHFLYIPITGEKLIELSENFINDLGTAFNQSYISPLIPVSKKKSDILSLREAVVELGRPRGVAKFQLLGIGKNSSFTTLATKTISSFASNTGVGADLATAVGASSTRTSNSGGADSWAVYLLDSPSTFTQSSVRAAIKKRAKIYSLQFKVFSTTADTDYTILGLQAKGNLISSKIPSSWID</sequence>
<dbReference type="EMBL" id="MT141224">
    <property type="protein sequence ID" value="QJA56522.1"/>
    <property type="molecule type" value="Genomic_DNA"/>
</dbReference>
<accession>A0A6M3IJD0</accession>